<dbReference type="EMBL" id="GU071103">
    <property type="protein sequence ID" value="ADO99055.1"/>
    <property type="molecule type" value="Genomic_DNA"/>
</dbReference>
<keyword evidence="2" id="KW-1185">Reference proteome</keyword>
<dbReference type="InterPro" id="IPR012668">
    <property type="entry name" value="CHP02466"/>
</dbReference>
<dbReference type="KEGG" id="vg:10329557"/>
<gene>
    <name evidence="1" type="ORF">PSSM7_048</name>
</gene>
<name>E3SNG6_9CAUD</name>
<dbReference type="Pfam" id="PF13759">
    <property type="entry name" value="2OG-FeII_Oxy_5"/>
    <property type="match status" value="1"/>
</dbReference>
<dbReference type="OrthoDB" id="20294at10239"/>
<dbReference type="RefSeq" id="YP_004324879.1">
    <property type="nucleotide sequence ID" value="NC_015290.1"/>
</dbReference>
<proteinExistence type="predicted"/>
<evidence type="ECO:0000313" key="1">
    <source>
        <dbReference type="EMBL" id="ADO99055.1"/>
    </source>
</evidence>
<reference evidence="1 2" key="1">
    <citation type="journal article" date="2010" name="Environ. Microbiol.">
        <title>Genomic analysis of oceanic cyanobacterial myoviruses compared with T4-like myoviruses from diverse hosts and environments.</title>
        <authorList>
            <person name="Sullivan M.B."/>
            <person name="Huang K.H."/>
            <person name="Ignacio-Espinoza J.C."/>
            <person name="Berlin A.M."/>
            <person name="Kelly L."/>
            <person name="Weigele P.R."/>
            <person name="DeFrancesco A.S."/>
            <person name="Kern S.E."/>
            <person name="Thompson L.R."/>
            <person name="Young S."/>
            <person name="Yandava C."/>
            <person name="Fu R."/>
            <person name="Krastins B."/>
            <person name="Chase M."/>
            <person name="Sarracino D."/>
            <person name="Osburne M.S."/>
            <person name="Henn M.R."/>
            <person name="Chisholm S.W."/>
        </authorList>
    </citation>
    <scope>NUCLEOTIDE SEQUENCE [LARGE SCALE GENOMIC DNA]</scope>
    <source>
        <strain evidence="1">NATL1A-15</strain>
    </source>
</reference>
<dbReference type="GeneID" id="10329557"/>
<protein>
    <submittedName>
        <fullName evidence="1">Uncharacterized protein</fullName>
    </submittedName>
</protein>
<evidence type="ECO:0000313" key="2">
    <source>
        <dbReference type="Proteomes" id="UP000006532"/>
    </source>
</evidence>
<dbReference type="Proteomes" id="UP000006532">
    <property type="component" value="Segment"/>
</dbReference>
<dbReference type="Gene3D" id="2.60.120.620">
    <property type="entry name" value="q2cbj1_9rhob like domain"/>
    <property type="match status" value="1"/>
</dbReference>
<organism evidence="1 2">
    <name type="scientific">Prochlorococcus phage P-SSM7</name>
    <dbReference type="NCBI Taxonomy" id="445688"/>
    <lineage>
        <taxon>Viruses</taxon>
        <taxon>Duplodnaviria</taxon>
        <taxon>Heunggongvirae</taxon>
        <taxon>Uroviricota</taxon>
        <taxon>Caudoviricetes</taxon>
        <taxon>Pantevenvirales</taxon>
        <taxon>Kyanoviridae</taxon>
        <taxon>Palaemonvirus</taxon>
        <taxon>Palaemonvirus pssm7</taxon>
    </lineage>
</organism>
<sequence>MMQYQVRPPGILAKLDKDELQPLYDLASNTEVIDGFESMNRNLAGNIAKQVALTQPYKDILERVLDPVVKAHFDNFDYLKKVSVLDLDCPMYITQAWMVLQEKYEFNPIHNHSGLFSFVLWLKIPYNREDEFNHPFSINSNTPCAGQFSYILSDCNNDIVAEFIETDKELEGCAFVFPSKMNHCVYPFYTSDDYRISIAGNYRVRVPDEVEEDRLLLGNY</sequence>
<accession>E3SNG6</accession>